<evidence type="ECO:0000313" key="4">
    <source>
        <dbReference type="Proteomes" id="UP001175271"/>
    </source>
</evidence>
<keyword evidence="1" id="KW-0812">Transmembrane</keyword>
<feature type="chain" id="PRO_5041255752" description="EB domain-containing protein" evidence="2">
    <location>
        <begin position="21"/>
        <end position="224"/>
    </location>
</feature>
<organism evidence="3 4">
    <name type="scientific">Steinernema hermaphroditum</name>
    <dbReference type="NCBI Taxonomy" id="289476"/>
    <lineage>
        <taxon>Eukaryota</taxon>
        <taxon>Metazoa</taxon>
        <taxon>Ecdysozoa</taxon>
        <taxon>Nematoda</taxon>
        <taxon>Chromadorea</taxon>
        <taxon>Rhabditida</taxon>
        <taxon>Tylenchina</taxon>
        <taxon>Panagrolaimomorpha</taxon>
        <taxon>Strongyloidoidea</taxon>
        <taxon>Steinernematidae</taxon>
        <taxon>Steinernema</taxon>
    </lineage>
</organism>
<keyword evidence="4" id="KW-1185">Reference proteome</keyword>
<evidence type="ECO:0000313" key="3">
    <source>
        <dbReference type="EMBL" id="KAK0396612.1"/>
    </source>
</evidence>
<gene>
    <name evidence="3" type="ORF">QR680_001785</name>
</gene>
<feature type="signal peptide" evidence="2">
    <location>
        <begin position="1"/>
        <end position="20"/>
    </location>
</feature>
<proteinExistence type="predicted"/>
<accession>A0AA39H2P4</accession>
<keyword evidence="1" id="KW-0472">Membrane</keyword>
<sequence length="224" mass="25506">MIVSGIVVFSVLLFIPNTLAYQQRKRCSALAGIADTFSKTCECDADWNVGICDVGRQEPLETVCVCRTYHSERGQCDQYVTKCYHNSSLSSGCSCCFWQDRKHCNQLPCREMSPDVGDSQTKCSCFEDFSIVQEQVCAHTDDQDLDESQAVPVVIFRICGVAFTYTHLVIIISGVFLTVLLITCFLLCLTRYQIDKQRTQKFERREKARQSLLTQKQDEDNYLP</sequence>
<evidence type="ECO:0000256" key="1">
    <source>
        <dbReference type="SAM" id="Phobius"/>
    </source>
</evidence>
<dbReference type="EMBL" id="JAUCMV010000005">
    <property type="protein sequence ID" value="KAK0396612.1"/>
    <property type="molecule type" value="Genomic_DNA"/>
</dbReference>
<name>A0AA39H2P4_9BILA</name>
<dbReference type="AlphaFoldDB" id="A0AA39H2P4"/>
<keyword evidence="2" id="KW-0732">Signal</keyword>
<evidence type="ECO:0008006" key="5">
    <source>
        <dbReference type="Google" id="ProtNLM"/>
    </source>
</evidence>
<reference evidence="3" key="1">
    <citation type="submission" date="2023-06" db="EMBL/GenBank/DDBJ databases">
        <title>Genomic analysis of the entomopathogenic nematode Steinernema hermaphroditum.</title>
        <authorList>
            <person name="Schwarz E.M."/>
            <person name="Heppert J.K."/>
            <person name="Baniya A."/>
            <person name="Schwartz H.T."/>
            <person name="Tan C.-H."/>
            <person name="Antoshechkin I."/>
            <person name="Sternberg P.W."/>
            <person name="Goodrich-Blair H."/>
            <person name="Dillman A.R."/>
        </authorList>
    </citation>
    <scope>NUCLEOTIDE SEQUENCE</scope>
    <source>
        <strain evidence="3">PS9179</strain>
        <tissue evidence="3">Whole animal</tissue>
    </source>
</reference>
<protein>
    <recommendedName>
        <fullName evidence="5">EB domain-containing protein</fullName>
    </recommendedName>
</protein>
<evidence type="ECO:0000256" key="2">
    <source>
        <dbReference type="SAM" id="SignalP"/>
    </source>
</evidence>
<dbReference type="Proteomes" id="UP001175271">
    <property type="component" value="Unassembled WGS sequence"/>
</dbReference>
<feature type="transmembrane region" description="Helical" evidence="1">
    <location>
        <begin position="165"/>
        <end position="189"/>
    </location>
</feature>
<comment type="caution">
    <text evidence="3">The sequence shown here is derived from an EMBL/GenBank/DDBJ whole genome shotgun (WGS) entry which is preliminary data.</text>
</comment>
<keyword evidence="1" id="KW-1133">Transmembrane helix</keyword>